<reference evidence="1" key="1">
    <citation type="submission" date="2021-02" db="EMBL/GenBank/DDBJ databases">
        <title>First Annotated Genome of the Yellow-green Alga Tribonema minus.</title>
        <authorList>
            <person name="Mahan K.M."/>
        </authorList>
    </citation>
    <scope>NUCLEOTIDE SEQUENCE</scope>
    <source>
        <strain evidence="1">UTEX B ZZ1240</strain>
    </source>
</reference>
<dbReference type="Pfam" id="PF08538">
    <property type="entry name" value="DUF1749"/>
    <property type="match status" value="1"/>
</dbReference>
<dbReference type="Gene3D" id="3.40.50.1820">
    <property type="entry name" value="alpha/beta hydrolase"/>
    <property type="match status" value="1"/>
</dbReference>
<dbReference type="Proteomes" id="UP000664859">
    <property type="component" value="Unassembled WGS sequence"/>
</dbReference>
<sequence length="278" mass="29612">MSDTGSAGSNDIASLEGRLFRYRPGLVAFQHGRHNDCLVLLGGLTDGPLSLKYSTALAAALDVQSWSLVLPTLSTSYLGYGVGSLTQDCDELVDLLSCLPAEGRIVLMGHSTGCQISVHFMKHAPQAARKRVAGVVLQAAVSDRDYLATLPQTQELVTLARTLPLTALMPREADIAPITAYRYLSLAARGGDDDMFSDDFSQEELKDRLGHMTVPTLLLASLADEYVPAGVDVSALVERIAGAMPGCRKCVRVAGGLHDLSGHIDVVAEETSAFLQTL</sequence>
<dbReference type="OrthoDB" id="10034502at2759"/>
<dbReference type="InterPro" id="IPR029058">
    <property type="entry name" value="AB_hydrolase_fold"/>
</dbReference>
<keyword evidence="2" id="KW-1185">Reference proteome</keyword>
<dbReference type="PANTHER" id="PTHR31591:SF1">
    <property type="entry name" value="UPF0613 PROTEIN PB24D3.06C"/>
    <property type="match status" value="1"/>
</dbReference>
<name>A0A836C982_9STRA</name>
<dbReference type="EMBL" id="JAFCMP010000541">
    <property type="protein sequence ID" value="KAG5176051.1"/>
    <property type="molecule type" value="Genomic_DNA"/>
</dbReference>
<evidence type="ECO:0000313" key="1">
    <source>
        <dbReference type="EMBL" id="KAG5176051.1"/>
    </source>
</evidence>
<dbReference type="PANTHER" id="PTHR31591">
    <property type="entry name" value="UPF0613 PROTEIN PB24D3.06C"/>
    <property type="match status" value="1"/>
</dbReference>
<proteinExistence type="predicted"/>
<accession>A0A836C982</accession>
<gene>
    <name evidence="1" type="ORF">JKP88DRAFT_336541</name>
</gene>
<dbReference type="SUPFAM" id="SSF53474">
    <property type="entry name" value="alpha/beta-Hydrolases"/>
    <property type="match status" value="1"/>
</dbReference>
<comment type="caution">
    <text evidence="1">The sequence shown here is derived from an EMBL/GenBank/DDBJ whole genome shotgun (WGS) entry which is preliminary data.</text>
</comment>
<evidence type="ECO:0000313" key="2">
    <source>
        <dbReference type="Proteomes" id="UP000664859"/>
    </source>
</evidence>
<dbReference type="InterPro" id="IPR013744">
    <property type="entry name" value="SidJ"/>
</dbReference>
<dbReference type="AlphaFoldDB" id="A0A836C982"/>
<organism evidence="1 2">
    <name type="scientific">Tribonema minus</name>
    <dbReference type="NCBI Taxonomy" id="303371"/>
    <lineage>
        <taxon>Eukaryota</taxon>
        <taxon>Sar</taxon>
        <taxon>Stramenopiles</taxon>
        <taxon>Ochrophyta</taxon>
        <taxon>PX clade</taxon>
        <taxon>Xanthophyceae</taxon>
        <taxon>Tribonematales</taxon>
        <taxon>Tribonemataceae</taxon>
        <taxon>Tribonema</taxon>
    </lineage>
</organism>
<protein>
    <submittedName>
        <fullName evidence="1">Uncharacterized protein</fullName>
    </submittedName>
</protein>